<dbReference type="InterPro" id="IPR043502">
    <property type="entry name" value="DNA/RNA_pol_sf"/>
</dbReference>
<dbReference type="InterPro" id="IPR043128">
    <property type="entry name" value="Rev_trsase/Diguanyl_cyclase"/>
</dbReference>
<evidence type="ECO:0000256" key="5">
    <source>
        <dbReference type="ARBA" id="ARBA00022801"/>
    </source>
</evidence>
<dbReference type="Pfam" id="PF17917">
    <property type="entry name" value="RT_RNaseH"/>
    <property type="match status" value="1"/>
</dbReference>
<dbReference type="GO" id="GO:0016787">
    <property type="term" value="F:hydrolase activity"/>
    <property type="evidence" value="ECO:0007669"/>
    <property type="project" value="UniProtKB-KW"/>
</dbReference>
<dbReference type="InterPro" id="IPR041373">
    <property type="entry name" value="RT_RNaseH"/>
</dbReference>
<evidence type="ECO:0000259" key="7">
    <source>
        <dbReference type="PROSITE" id="PS50994"/>
    </source>
</evidence>
<keyword evidence="1" id="KW-0808">Transferase</keyword>
<dbReference type="InterPro" id="IPR041588">
    <property type="entry name" value="Integrase_H2C2"/>
</dbReference>
<dbReference type="SUPFAM" id="SSF53098">
    <property type="entry name" value="Ribonuclease H-like"/>
    <property type="match status" value="1"/>
</dbReference>
<keyword evidence="6" id="KW-0695">RNA-directed DNA polymerase</keyword>
<dbReference type="Gene3D" id="3.30.420.10">
    <property type="entry name" value="Ribonuclease H-like superfamily/Ribonuclease H"/>
    <property type="match status" value="1"/>
</dbReference>
<name>K0S8P8_THAOC</name>
<dbReference type="PROSITE" id="PS50994">
    <property type="entry name" value="INTEGRASE"/>
    <property type="match status" value="1"/>
</dbReference>
<dbReference type="Gene3D" id="1.10.340.70">
    <property type="match status" value="1"/>
</dbReference>
<dbReference type="InterPro" id="IPR012337">
    <property type="entry name" value="RNaseH-like_sf"/>
</dbReference>
<keyword evidence="3" id="KW-0540">Nuclease</keyword>
<proteinExistence type="predicted"/>
<dbReference type="CDD" id="cd09274">
    <property type="entry name" value="RNase_HI_RT_Ty3"/>
    <property type="match status" value="1"/>
</dbReference>
<evidence type="ECO:0000313" key="8">
    <source>
        <dbReference type="EMBL" id="EJK61660.1"/>
    </source>
</evidence>
<keyword evidence="9" id="KW-1185">Reference proteome</keyword>
<dbReference type="Gene3D" id="3.30.70.270">
    <property type="match status" value="1"/>
</dbReference>
<dbReference type="EMBL" id="AGNL01019673">
    <property type="protein sequence ID" value="EJK61660.1"/>
    <property type="molecule type" value="Genomic_DNA"/>
</dbReference>
<dbReference type="SUPFAM" id="SSF56672">
    <property type="entry name" value="DNA/RNA polymerases"/>
    <property type="match status" value="1"/>
</dbReference>
<dbReference type="AlphaFoldDB" id="K0S8P8"/>
<keyword evidence="4" id="KW-0255">Endonuclease</keyword>
<keyword evidence="2" id="KW-0548">Nucleotidyltransferase</keyword>
<dbReference type="InterPro" id="IPR036397">
    <property type="entry name" value="RNaseH_sf"/>
</dbReference>
<accession>K0S8P8</accession>
<protein>
    <recommendedName>
        <fullName evidence="7">Integrase catalytic domain-containing protein</fullName>
    </recommendedName>
</protein>
<keyword evidence="5" id="KW-0378">Hydrolase</keyword>
<dbReference type="OMA" id="WIEAHIM"/>
<dbReference type="GO" id="GO:0015074">
    <property type="term" value="P:DNA integration"/>
    <property type="evidence" value="ECO:0007669"/>
    <property type="project" value="InterPro"/>
</dbReference>
<evidence type="ECO:0000313" key="9">
    <source>
        <dbReference type="Proteomes" id="UP000266841"/>
    </source>
</evidence>
<evidence type="ECO:0000256" key="2">
    <source>
        <dbReference type="ARBA" id="ARBA00022695"/>
    </source>
</evidence>
<feature type="domain" description="Integrase catalytic" evidence="7">
    <location>
        <begin position="365"/>
        <end position="536"/>
    </location>
</feature>
<comment type="caution">
    <text evidence="8">The sequence shown here is derived from an EMBL/GenBank/DDBJ whole genome shotgun (WGS) entry which is preliminary data.</text>
</comment>
<gene>
    <name evidence="8" type="ORF">THAOC_17811</name>
</gene>
<dbReference type="eggNOG" id="ENOG502QT1S">
    <property type="taxonomic scope" value="Eukaryota"/>
</dbReference>
<dbReference type="GO" id="GO:0003964">
    <property type="term" value="F:RNA-directed DNA polymerase activity"/>
    <property type="evidence" value="ECO:0007669"/>
    <property type="project" value="UniProtKB-KW"/>
</dbReference>
<reference evidence="8 9" key="1">
    <citation type="journal article" date="2012" name="Genome Biol.">
        <title>Genome and low-iron response of an oceanic diatom adapted to chronic iron limitation.</title>
        <authorList>
            <person name="Lommer M."/>
            <person name="Specht M."/>
            <person name="Roy A.S."/>
            <person name="Kraemer L."/>
            <person name="Andreson R."/>
            <person name="Gutowska M.A."/>
            <person name="Wolf J."/>
            <person name="Bergner S.V."/>
            <person name="Schilhabel M.B."/>
            <person name="Klostermeier U.C."/>
            <person name="Beiko R.G."/>
            <person name="Rosenstiel P."/>
            <person name="Hippler M."/>
            <person name="Laroche J."/>
        </authorList>
    </citation>
    <scope>NUCLEOTIDE SEQUENCE [LARGE SCALE GENOMIC DNA]</scope>
    <source>
        <strain evidence="8 9">CCMP1005</strain>
    </source>
</reference>
<sequence length="633" mass="73168">MDRPRKVKDLRMFIGAVNYYRDMWPSRAHVLQPLTDQTGHNKSKRARDFVWTDEMDQAFKKMKAMLAADAFMAYPDHNKPFVIYTDASDLQLGAVIMQDGRPVAYYSKKLSPAQQNYTTMEKEMLAIVMTLKEFRTMLFGAELHIHTDHKNLTFKNLNTQRVQRWRAYVEEYAPKLYYVPGEDNILADTFSRLPRLGDDSVQPIELDDCYLGEDGFFSMMDDPELGDCFLNLPELNDPAENPLNYTYIKDCQLACPQLAKAMDRHPTRYFEKELDDNFKVVCYVKEGCNPDTEWKIALPHNMLDETIRYFHDILGHPGSKRLRDYILSRYYNRDLRAKIDRYQCEHCIRNKLDGPGYGLLPERDARVAPFEEVAVDLVGPWEIKIGSRLYTFKALTIIDTVTNLVELIRIDNKEAQHVARKFQQAWLSRYPWPRRVIHDPGGEFHGEFGELLRRLSIKDVEGCAKNAQSNAICERMHQTVGNVLRTVLHSMDRPPRDLTVGKDLMDDALATAAHSMRTNVCTTLKSSPGALVYARDMFLNVPLIADWQVISSKRQQLVNESLRKANAKRRSYDYAVGQKVLKKIWKPTKLGPRTTGPYNVSRVHTNGNVTLQLNSAVTERVNIRRIIPYRVDD</sequence>
<dbReference type="PANTHER" id="PTHR37984">
    <property type="entry name" value="PROTEIN CBG26694"/>
    <property type="match status" value="1"/>
</dbReference>
<dbReference type="Pfam" id="PF17921">
    <property type="entry name" value="Integrase_H2C2"/>
    <property type="match status" value="1"/>
</dbReference>
<evidence type="ECO:0000256" key="4">
    <source>
        <dbReference type="ARBA" id="ARBA00022759"/>
    </source>
</evidence>
<evidence type="ECO:0000256" key="6">
    <source>
        <dbReference type="ARBA" id="ARBA00022918"/>
    </source>
</evidence>
<evidence type="ECO:0000256" key="3">
    <source>
        <dbReference type="ARBA" id="ARBA00022722"/>
    </source>
</evidence>
<dbReference type="InterPro" id="IPR001584">
    <property type="entry name" value="Integrase_cat-core"/>
</dbReference>
<dbReference type="GO" id="GO:0004519">
    <property type="term" value="F:endonuclease activity"/>
    <property type="evidence" value="ECO:0007669"/>
    <property type="project" value="UniProtKB-KW"/>
</dbReference>
<evidence type="ECO:0000256" key="1">
    <source>
        <dbReference type="ARBA" id="ARBA00022679"/>
    </source>
</evidence>
<organism evidence="8 9">
    <name type="scientific">Thalassiosira oceanica</name>
    <name type="common">Marine diatom</name>
    <dbReference type="NCBI Taxonomy" id="159749"/>
    <lineage>
        <taxon>Eukaryota</taxon>
        <taxon>Sar</taxon>
        <taxon>Stramenopiles</taxon>
        <taxon>Ochrophyta</taxon>
        <taxon>Bacillariophyta</taxon>
        <taxon>Coscinodiscophyceae</taxon>
        <taxon>Thalassiosirophycidae</taxon>
        <taxon>Thalassiosirales</taxon>
        <taxon>Thalassiosiraceae</taxon>
        <taxon>Thalassiosira</taxon>
    </lineage>
</organism>
<dbReference type="OrthoDB" id="41323at2759"/>
<dbReference type="Proteomes" id="UP000266841">
    <property type="component" value="Unassembled WGS sequence"/>
</dbReference>
<dbReference type="InterPro" id="IPR050951">
    <property type="entry name" value="Retrovirus_Pol_polyprotein"/>
</dbReference>
<dbReference type="PANTHER" id="PTHR37984:SF5">
    <property type="entry name" value="PROTEIN NYNRIN-LIKE"/>
    <property type="match status" value="1"/>
</dbReference>
<dbReference type="GO" id="GO:0003676">
    <property type="term" value="F:nucleic acid binding"/>
    <property type="evidence" value="ECO:0007669"/>
    <property type="project" value="InterPro"/>
</dbReference>